<dbReference type="EMBL" id="JAYXHS010000005">
    <property type="protein sequence ID" value="MEC5388271.1"/>
    <property type="molecule type" value="Genomic_DNA"/>
</dbReference>
<evidence type="ECO:0008006" key="4">
    <source>
        <dbReference type="Google" id="ProtNLM"/>
    </source>
</evidence>
<feature type="transmembrane region" description="Helical" evidence="1">
    <location>
        <begin position="72"/>
        <end position="91"/>
    </location>
</feature>
<sequence>MLKIWFLRLAGLYFLVGVGMGYAMSITEKFAQMPVHAHVNLLGWVSMAIFSLVYFARPAAAETRLAKAHFALYNLGLPIMMVALSLFLSGAKEAGPVIGLGATLLIIGVICFVINLFRQIKA</sequence>
<dbReference type="SUPFAM" id="SSF81442">
    <property type="entry name" value="Cytochrome c oxidase subunit I-like"/>
    <property type="match status" value="1"/>
</dbReference>
<organism evidence="2 3">
    <name type="scientific">Uliginosibacterium silvisoli</name>
    <dbReference type="NCBI Taxonomy" id="3114758"/>
    <lineage>
        <taxon>Bacteria</taxon>
        <taxon>Pseudomonadati</taxon>
        <taxon>Pseudomonadota</taxon>
        <taxon>Betaproteobacteria</taxon>
        <taxon>Rhodocyclales</taxon>
        <taxon>Zoogloeaceae</taxon>
        <taxon>Uliginosibacterium</taxon>
    </lineage>
</organism>
<gene>
    <name evidence="2" type="ORF">VVD49_21240</name>
</gene>
<feature type="transmembrane region" description="Helical" evidence="1">
    <location>
        <begin position="41"/>
        <end position="60"/>
    </location>
</feature>
<protein>
    <recommendedName>
        <fullName evidence="4">Cytochrome-c oxidase</fullName>
    </recommendedName>
</protein>
<evidence type="ECO:0000313" key="2">
    <source>
        <dbReference type="EMBL" id="MEC5388271.1"/>
    </source>
</evidence>
<dbReference type="Proteomes" id="UP001331561">
    <property type="component" value="Unassembled WGS sequence"/>
</dbReference>
<dbReference type="Gene3D" id="1.20.210.10">
    <property type="entry name" value="Cytochrome c oxidase-like, subunit I domain"/>
    <property type="match status" value="1"/>
</dbReference>
<name>A0ABU6KA14_9RHOO</name>
<keyword evidence="1" id="KW-1133">Transmembrane helix</keyword>
<dbReference type="InterPro" id="IPR036927">
    <property type="entry name" value="Cyt_c_oxase-like_su1_sf"/>
</dbReference>
<comment type="caution">
    <text evidence="2">The sequence shown here is derived from an EMBL/GenBank/DDBJ whole genome shotgun (WGS) entry which is preliminary data.</text>
</comment>
<keyword evidence="1" id="KW-0812">Transmembrane</keyword>
<accession>A0ABU6KA14</accession>
<evidence type="ECO:0000313" key="3">
    <source>
        <dbReference type="Proteomes" id="UP001331561"/>
    </source>
</evidence>
<proteinExistence type="predicted"/>
<evidence type="ECO:0000256" key="1">
    <source>
        <dbReference type="SAM" id="Phobius"/>
    </source>
</evidence>
<keyword evidence="1" id="KW-0472">Membrane</keyword>
<keyword evidence="3" id="KW-1185">Reference proteome</keyword>
<reference evidence="2 3" key="1">
    <citation type="submission" date="2024-01" db="EMBL/GenBank/DDBJ databases">
        <title>Uliginosibacterium soil sp. nov.</title>
        <authorList>
            <person name="Lv Y."/>
        </authorList>
    </citation>
    <scope>NUCLEOTIDE SEQUENCE [LARGE SCALE GENOMIC DNA]</scope>
    <source>
        <strain evidence="2 3">H3</strain>
    </source>
</reference>
<feature type="transmembrane region" description="Helical" evidence="1">
    <location>
        <begin position="97"/>
        <end position="117"/>
    </location>
</feature>
<dbReference type="RefSeq" id="WP_327601243.1">
    <property type="nucleotide sequence ID" value="NZ_JAYXHS010000005.1"/>
</dbReference>